<gene>
    <name evidence="1" type="ORF">D9T17_00005</name>
</gene>
<protein>
    <recommendedName>
        <fullName evidence="3">DUF11 domain-containing protein</fullName>
    </recommendedName>
</protein>
<dbReference type="EMBL" id="RCTY01000001">
    <property type="protein sequence ID" value="ROU09256.1"/>
    <property type="molecule type" value="Genomic_DNA"/>
</dbReference>
<dbReference type="AlphaFoldDB" id="A0A3N2RPG6"/>
<sequence length="165" mass="16006">MLLSGAGSALAQNAINNASVAPPTGVRNTGTACAQAGGVFDNATGTCTATDSDPILSPVITSSKSSTPATGTTVNPGDTITYTLSTTITTTALTQVYTLTDTLSGDQTFGSVTNAGSYTCTGALSCTLPVGTAPGTYTLTYTTTVDADASGTVGNSVTGTGGGDP</sequence>
<dbReference type="Proteomes" id="UP000275910">
    <property type="component" value="Unassembled WGS sequence"/>
</dbReference>
<organism evidence="1 2">
    <name type="scientific">Lysobacter enzymogenes</name>
    <dbReference type="NCBI Taxonomy" id="69"/>
    <lineage>
        <taxon>Bacteria</taxon>
        <taxon>Pseudomonadati</taxon>
        <taxon>Pseudomonadota</taxon>
        <taxon>Gammaproteobacteria</taxon>
        <taxon>Lysobacterales</taxon>
        <taxon>Lysobacteraceae</taxon>
        <taxon>Lysobacter</taxon>
    </lineage>
</organism>
<feature type="non-terminal residue" evidence="1">
    <location>
        <position position="165"/>
    </location>
</feature>
<evidence type="ECO:0000313" key="1">
    <source>
        <dbReference type="EMBL" id="ROU09256.1"/>
    </source>
</evidence>
<evidence type="ECO:0000313" key="2">
    <source>
        <dbReference type="Proteomes" id="UP000275910"/>
    </source>
</evidence>
<dbReference type="InterPro" id="IPR013783">
    <property type="entry name" value="Ig-like_fold"/>
</dbReference>
<comment type="caution">
    <text evidence="1">The sequence shown here is derived from an EMBL/GenBank/DDBJ whole genome shotgun (WGS) entry which is preliminary data.</text>
</comment>
<reference evidence="1 2" key="1">
    <citation type="submission" date="2018-10" db="EMBL/GenBank/DDBJ databases">
        <title>The genome of Lysobacter enzymogenes OH11.</title>
        <authorList>
            <person name="Liu F."/>
            <person name="Zhao Y."/>
            <person name="Qian G."/>
            <person name="Chen Y."/>
            <person name="Xu H."/>
        </authorList>
    </citation>
    <scope>NUCLEOTIDE SEQUENCE [LARGE SCALE GENOMIC DNA]</scope>
    <source>
        <strain evidence="1 2">OH11</strain>
    </source>
</reference>
<accession>A0A3N2RPG6</accession>
<evidence type="ECO:0008006" key="3">
    <source>
        <dbReference type="Google" id="ProtNLM"/>
    </source>
</evidence>
<dbReference type="Gene3D" id="2.60.40.10">
    <property type="entry name" value="Immunoglobulins"/>
    <property type="match status" value="1"/>
</dbReference>
<name>A0A3N2RPG6_LYSEN</name>
<proteinExistence type="predicted"/>